<dbReference type="PATRIC" id="fig|279058.17.peg.398"/>
<name>A0A127PLK9_9BURK</name>
<evidence type="ECO:0000313" key="2">
    <source>
        <dbReference type="Proteomes" id="UP000071778"/>
    </source>
</evidence>
<proteinExistence type="predicted"/>
<evidence type="ECO:0000313" key="1">
    <source>
        <dbReference type="EMBL" id="AMP08188.1"/>
    </source>
</evidence>
<dbReference type="Proteomes" id="UP000071778">
    <property type="component" value="Chromosome"/>
</dbReference>
<keyword evidence="2" id="KW-1185">Reference proteome</keyword>
<gene>
    <name evidence="1" type="ORF">CAter282_0370</name>
</gene>
<organism evidence="1 2">
    <name type="scientific">Collimonas arenae</name>
    <dbReference type="NCBI Taxonomy" id="279058"/>
    <lineage>
        <taxon>Bacteria</taxon>
        <taxon>Pseudomonadati</taxon>
        <taxon>Pseudomonadota</taxon>
        <taxon>Betaproteobacteria</taxon>
        <taxon>Burkholderiales</taxon>
        <taxon>Oxalobacteraceae</taxon>
        <taxon>Collimonas</taxon>
    </lineage>
</organism>
<dbReference type="EMBL" id="CP013235">
    <property type="protein sequence ID" value="AMP08188.1"/>
    <property type="molecule type" value="Genomic_DNA"/>
</dbReference>
<accession>A0A127PLK9</accession>
<protein>
    <submittedName>
        <fullName evidence="1">Uncharacterized protein</fullName>
    </submittedName>
</protein>
<sequence>MLRHTHSIHGNLFFTDKFCLNFATKLHQHQDRMMQSKF</sequence>
<dbReference type="AlphaFoldDB" id="A0A127PLK9"/>
<reference evidence="1 2" key="1">
    <citation type="submission" date="2015-11" db="EMBL/GenBank/DDBJ databases">
        <title>Exploring the genomic traits of fungus-feeding bacterial genus Collimonas.</title>
        <authorList>
            <person name="Song C."/>
            <person name="Schmidt R."/>
            <person name="de Jager V."/>
            <person name="Krzyzanowska D."/>
            <person name="Jongedijk E."/>
            <person name="Cankar K."/>
            <person name="Beekwilder J."/>
            <person name="van Veen A."/>
            <person name="de Boer W."/>
            <person name="van Veen J.A."/>
            <person name="Garbeva P."/>
        </authorList>
    </citation>
    <scope>NUCLEOTIDE SEQUENCE [LARGE SCALE GENOMIC DNA]</scope>
    <source>
        <strain evidence="1 2">Ter282</strain>
    </source>
</reference>